<dbReference type="GO" id="GO:0022904">
    <property type="term" value="P:respiratory electron transport chain"/>
    <property type="evidence" value="ECO:0007669"/>
    <property type="project" value="InterPro"/>
</dbReference>
<keyword evidence="16" id="KW-1185">Reference proteome</keyword>
<dbReference type="InterPro" id="IPR011577">
    <property type="entry name" value="Cyt_b561_bac/Ni-Hgenase"/>
</dbReference>
<dbReference type="GO" id="GO:0009055">
    <property type="term" value="F:electron transfer activity"/>
    <property type="evidence" value="ECO:0007669"/>
    <property type="project" value="InterPro"/>
</dbReference>
<evidence type="ECO:0000256" key="7">
    <source>
        <dbReference type="ARBA" id="ARBA00022982"/>
    </source>
</evidence>
<feature type="region of interest" description="Disordered" evidence="12">
    <location>
        <begin position="41"/>
        <end position="69"/>
    </location>
</feature>
<keyword evidence="9" id="KW-0408">Iron</keyword>
<gene>
    <name evidence="15" type="ORF">FIC82_019710</name>
</gene>
<comment type="similarity">
    <text evidence="11">Belongs to the cytochrome b561 family.</text>
</comment>
<proteinExistence type="inferred from homology"/>
<dbReference type="EMBL" id="CP052757">
    <property type="protein sequence ID" value="QJW38063.1"/>
    <property type="molecule type" value="Genomic_DNA"/>
</dbReference>
<evidence type="ECO:0000256" key="3">
    <source>
        <dbReference type="ARBA" id="ARBA00022475"/>
    </source>
</evidence>
<protein>
    <recommendedName>
        <fullName evidence="14">Cytochrome b561 bacterial/Ni-hydrogenase domain-containing protein</fullName>
    </recommendedName>
</protein>
<evidence type="ECO:0000313" key="16">
    <source>
        <dbReference type="Proteomes" id="UP000451354"/>
    </source>
</evidence>
<keyword evidence="3" id="KW-1003">Cell membrane</keyword>
<dbReference type="GO" id="GO:0005886">
    <property type="term" value="C:plasma membrane"/>
    <property type="evidence" value="ECO:0007669"/>
    <property type="project" value="UniProtKB-SubCell"/>
</dbReference>
<dbReference type="SUPFAM" id="SSF81342">
    <property type="entry name" value="Transmembrane di-heme cytochromes"/>
    <property type="match status" value="1"/>
</dbReference>
<sequence length="190" mass="20436">MRLRNDASGYGAVTKTLHWVTVAALVAQLVVGYLLDEDDGGQGRGRGRGRGEESGRGRGRGRGGEDDDGEGVLAALGGDDVLLRVHVLLGVTILVVTVLRIVWRRTTPLPPWAPGLSAGERRLAHATETALYVCLLVMPATGITLLLVDDDLLPLHVASHVAFFVALALHVGLVIKHQLVDRDRLLHRML</sequence>
<dbReference type="GO" id="GO:0020037">
    <property type="term" value="F:heme binding"/>
    <property type="evidence" value="ECO:0007669"/>
    <property type="project" value="TreeGrafter"/>
</dbReference>
<feature type="transmembrane region" description="Helical" evidence="13">
    <location>
        <begin position="154"/>
        <end position="175"/>
    </location>
</feature>
<evidence type="ECO:0000256" key="6">
    <source>
        <dbReference type="ARBA" id="ARBA00022723"/>
    </source>
</evidence>
<keyword evidence="6" id="KW-0479">Metal-binding</keyword>
<evidence type="ECO:0000256" key="10">
    <source>
        <dbReference type="ARBA" id="ARBA00023136"/>
    </source>
</evidence>
<keyword evidence="10 13" id="KW-0472">Membrane</keyword>
<evidence type="ECO:0000256" key="13">
    <source>
        <dbReference type="SAM" id="Phobius"/>
    </source>
</evidence>
<organism evidence="15 16">
    <name type="scientific">Cellulosimicrobium protaetiae</name>
    <dbReference type="NCBI Taxonomy" id="2587808"/>
    <lineage>
        <taxon>Bacteria</taxon>
        <taxon>Bacillati</taxon>
        <taxon>Actinomycetota</taxon>
        <taxon>Actinomycetes</taxon>
        <taxon>Micrococcales</taxon>
        <taxon>Promicromonosporaceae</taxon>
        <taxon>Cellulosimicrobium</taxon>
    </lineage>
</organism>
<dbReference type="KEGG" id="cprt:FIC82_019710"/>
<evidence type="ECO:0000259" key="14">
    <source>
        <dbReference type="Pfam" id="PF01292"/>
    </source>
</evidence>
<dbReference type="PANTHER" id="PTHR30529:SF1">
    <property type="entry name" value="CYTOCHROME B561 HOMOLOG 2"/>
    <property type="match status" value="1"/>
</dbReference>
<comment type="subcellular location">
    <subcellularLocation>
        <location evidence="1">Cell membrane</location>
        <topology evidence="1">Multi-pass membrane protein</topology>
    </subcellularLocation>
</comment>
<evidence type="ECO:0000256" key="8">
    <source>
        <dbReference type="ARBA" id="ARBA00022989"/>
    </source>
</evidence>
<evidence type="ECO:0000256" key="9">
    <source>
        <dbReference type="ARBA" id="ARBA00023004"/>
    </source>
</evidence>
<evidence type="ECO:0000256" key="4">
    <source>
        <dbReference type="ARBA" id="ARBA00022617"/>
    </source>
</evidence>
<evidence type="ECO:0000256" key="2">
    <source>
        <dbReference type="ARBA" id="ARBA00022448"/>
    </source>
</evidence>
<dbReference type="InterPro" id="IPR016174">
    <property type="entry name" value="Di-haem_cyt_TM"/>
</dbReference>
<evidence type="ECO:0000256" key="12">
    <source>
        <dbReference type="SAM" id="MobiDB-lite"/>
    </source>
</evidence>
<keyword evidence="4" id="KW-0349">Heme</keyword>
<feature type="transmembrane region" description="Helical" evidence="13">
    <location>
        <begin position="81"/>
        <end position="103"/>
    </location>
</feature>
<keyword evidence="2" id="KW-0813">Transport</keyword>
<dbReference type="Pfam" id="PF01292">
    <property type="entry name" value="Ni_hydr_CYTB"/>
    <property type="match status" value="1"/>
</dbReference>
<dbReference type="Proteomes" id="UP000451354">
    <property type="component" value="Chromosome"/>
</dbReference>
<dbReference type="PANTHER" id="PTHR30529">
    <property type="entry name" value="CYTOCHROME B561"/>
    <property type="match status" value="1"/>
</dbReference>
<accession>A0A6M5UL04</accession>
<evidence type="ECO:0000256" key="5">
    <source>
        <dbReference type="ARBA" id="ARBA00022692"/>
    </source>
</evidence>
<evidence type="ECO:0000256" key="1">
    <source>
        <dbReference type="ARBA" id="ARBA00004651"/>
    </source>
</evidence>
<evidence type="ECO:0000313" key="15">
    <source>
        <dbReference type="EMBL" id="QJW38063.1"/>
    </source>
</evidence>
<keyword evidence="5 13" id="KW-0812">Transmembrane</keyword>
<feature type="transmembrane region" description="Helical" evidence="13">
    <location>
        <begin position="130"/>
        <end position="148"/>
    </location>
</feature>
<dbReference type="AlphaFoldDB" id="A0A6M5UL04"/>
<keyword evidence="7" id="KW-0249">Electron transport</keyword>
<name>A0A6M5UL04_9MICO</name>
<dbReference type="InterPro" id="IPR052168">
    <property type="entry name" value="Cytochrome_b561_oxidase"/>
</dbReference>
<evidence type="ECO:0000256" key="11">
    <source>
        <dbReference type="ARBA" id="ARBA00037975"/>
    </source>
</evidence>
<feature type="domain" description="Cytochrome b561 bacterial/Ni-hydrogenase" evidence="14">
    <location>
        <begin position="10"/>
        <end position="190"/>
    </location>
</feature>
<feature type="transmembrane region" description="Helical" evidence="13">
    <location>
        <begin position="12"/>
        <end position="35"/>
    </location>
</feature>
<dbReference type="GO" id="GO:0046872">
    <property type="term" value="F:metal ion binding"/>
    <property type="evidence" value="ECO:0007669"/>
    <property type="project" value="UniProtKB-KW"/>
</dbReference>
<reference evidence="16" key="1">
    <citation type="journal article" date="2022" name="Int. J. Syst. Evol. Microbiol.">
        <title>Cellulosimicrobium protaetiae sp. nov., isolated from the gut of the larva of Protaetia brevitarsis seulensis.</title>
        <authorList>
            <person name="Le Han H."/>
            <person name="Nguyen T.T.H."/>
            <person name="Li Z."/>
            <person name="Shin N.R."/>
            <person name="Kim S.G."/>
        </authorList>
    </citation>
    <scope>NUCLEOTIDE SEQUENCE [LARGE SCALE GENOMIC DNA]</scope>
    <source>
        <strain evidence="16">BI34</strain>
    </source>
</reference>
<keyword evidence="8 13" id="KW-1133">Transmembrane helix</keyword>
<dbReference type="RefSeq" id="WP_168732149.1">
    <property type="nucleotide sequence ID" value="NZ_CP052757.1"/>
</dbReference>